<dbReference type="PANTHER" id="PTHR43798">
    <property type="entry name" value="MONOACYLGLYCEROL LIPASE"/>
    <property type="match status" value="1"/>
</dbReference>
<dbReference type="InterPro" id="IPR000073">
    <property type="entry name" value="AB_hydrolase_1"/>
</dbReference>
<dbReference type="Pfam" id="PF00561">
    <property type="entry name" value="Abhydrolase_1"/>
    <property type="match status" value="1"/>
</dbReference>
<dbReference type="GO" id="GO:0016787">
    <property type="term" value="F:hydrolase activity"/>
    <property type="evidence" value="ECO:0007669"/>
    <property type="project" value="UniProtKB-KW"/>
</dbReference>
<evidence type="ECO:0000313" key="2">
    <source>
        <dbReference type="EMBL" id="NOU82293.1"/>
    </source>
</evidence>
<accession>A0ABX1YN46</accession>
<proteinExistence type="predicted"/>
<evidence type="ECO:0000259" key="1">
    <source>
        <dbReference type="Pfam" id="PF00561"/>
    </source>
</evidence>
<dbReference type="EMBL" id="WHOB01000069">
    <property type="protein sequence ID" value="NOU82293.1"/>
    <property type="molecule type" value="Genomic_DNA"/>
</dbReference>
<keyword evidence="3" id="KW-1185">Reference proteome</keyword>
<dbReference type="Proteomes" id="UP000596857">
    <property type="component" value="Unassembled WGS sequence"/>
</dbReference>
<comment type="caution">
    <text evidence="2">The sequence shown here is derived from an EMBL/GenBank/DDBJ whole genome shotgun (WGS) entry which is preliminary data.</text>
</comment>
<dbReference type="InterPro" id="IPR029058">
    <property type="entry name" value="AB_hydrolase_fold"/>
</dbReference>
<evidence type="ECO:0000313" key="3">
    <source>
        <dbReference type="Proteomes" id="UP000596857"/>
    </source>
</evidence>
<gene>
    <name evidence="2" type="ORF">GC101_25835</name>
</gene>
<protein>
    <submittedName>
        <fullName evidence="2">Alpha/beta fold hydrolase</fullName>
    </submittedName>
</protein>
<name>A0ABX1YN46_9BACL</name>
<reference evidence="2 3" key="1">
    <citation type="submission" date="2019-10" db="EMBL/GenBank/DDBJ databases">
        <title>Description of Paenibacillus terricola sp. nov.</title>
        <authorList>
            <person name="Carlier A."/>
            <person name="Qi S."/>
        </authorList>
    </citation>
    <scope>NUCLEOTIDE SEQUENCE [LARGE SCALE GENOMIC DNA]</scope>
    <source>
        <strain evidence="2 3">LMG 31459</strain>
    </source>
</reference>
<dbReference type="InterPro" id="IPR050266">
    <property type="entry name" value="AB_hydrolase_sf"/>
</dbReference>
<sequence length="269" mass="30913">MPYIDVNGTTLYYEVSGSGLPIVFIHDYSTSHHLFEPQAEYFSKRAKVILFDLRGNGQSGKMDVEISRIVDTQCEDLKGLLDGLSVERAVIVACSSGAVLAQKFAYLNPERVINLVLVDNYFQGDYTAKGSKVLELFQICAWVAHYLPAEMFIRSLRITYNKWLSAYHILRRELVHERTTELIKQRLALRHTDSYGFALRLQVPVLCVSGNQNERVLEQVRQTAAKYPLATLAILEDAMYPSHLCQPQHFNRLLLDYLKDQQCFQRKIY</sequence>
<dbReference type="SUPFAM" id="SSF53474">
    <property type="entry name" value="alpha/beta-Hydrolases"/>
    <property type="match status" value="1"/>
</dbReference>
<feature type="domain" description="AB hydrolase-1" evidence="1">
    <location>
        <begin position="21"/>
        <end position="120"/>
    </location>
</feature>
<organism evidence="2 3">
    <name type="scientific">Paenibacillus phytohabitans</name>
    <dbReference type="NCBI Taxonomy" id="2654978"/>
    <lineage>
        <taxon>Bacteria</taxon>
        <taxon>Bacillati</taxon>
        <taxon>Bacillota</taxon>
        <taxon>Bacilli</taxon>
        <taxon>Bacillales</taxon>
        <taxon>Paenibacillaceae</taxon>
        <taxon>Paenibacillus</taxon>
    </lineage>
</organism>
<dbReference type="Gene3D" id="3.40.50.1820">
    <property type="entry name" value="alpha/beta hydrolase"/>
    <property type="match status" value="1"/>
</dbReference>
<keyword evidence="2" id="KW-0378">Hydrolase</keyword>
<dbReference type="RefSeq" id="WP_171719626.1">
    <property type="nucleotide sequence ID" value="NZ_WHOB01000069.1"/>
</dbReference>